<feature type="transmembrane region" description="Helical" evidence="1">
    <location>
        <begin position="171"/>
        <end position="193"/>
    </location>
</feature>
<dbReference type="AlphaFoldDB" id="A0A8T0A2C5"/>
<dbReference type="EMBL" id="JABEBT010000001">
    <property type="protein sequence ID" value="KAF7640264.1"/>
    <property type="molecule type" value="Genomic_DNA"/>
</dbReference>
<keyword evidence="1" id="KW-1133">Transmembrane helix</keyword>
<feature type="transmembrane region" description="Helical" evidence="1">
    <location>
        <begin position="57"/>
        <end position="81"/>
    </location>
</feature>
<comment type="caution">
    <text evidence="2">The sequence shown here is derived from an EMBL/GenBank/DDBJ whole genome shotgun (WGS) entry which is preliminary data.</text>
</comment>
<protein>
    <recommendedName>
        <fullName evidence="4">G_PROTEIN_RECEP_F1_2 domain-containing protein</fullName>
    </recommendedName>
</protein>
<feature type="transmembrane region" description="Helical" evidence="1">
    <location>
        <begin position="213"/>
        <end position="232"/>
    </location>
</feature>
<keyword evidence="3" id="KW-1185">Reference proteome</keyword>
<gene>
    <name evidence="2" type="ORF">Mgra_00000092</name>
</gene>
<organism evidence="2 3">
    <name type="scientific">Meloidogyne graminicola</name>
    <dbReference type="NCBI Taxonomy" id="189291"/>
    <lineage>
        <taxon>Eukaryota</taxon>
        <taxon>Metazoa</taxon>
        <taxon>Ecdysozoa</taxon>
        <taxon>Nematoda</taxon>
        <taxon>Chromadorea</taxon>
        <taxon>Rhabditida</taxon>
        <taxon>Tylenchina</taxon>
        <taxon>Tylenchomorpha</taxon>
        <taxon>Tylenchoidea</taxon>
        <taxon>Meloidogynidae</taxon>
        <taxon>Meloidogyninae</taxon>
        <taxon>Meloidogyne</taxon>
    </lineage>
</organism>
<name>A0A8T0A2C5_9BILA</name>
<evidence type="ECO:0000313" key="2">
    <source>
        <dbReference type="EMBL" id="KAF7640264.1"/>
    </source>
</evidence>
<evidence type="ECO:0000256" key="1">
    <source>
        <dbReference type="SAM" id="Phobius"/>
    </source>
</evidence>
<keyword evidence="1" id="KW-0812">Transmembrane</keyword>
<reference evidence="2" key="1">
    <citation type="journal article" date="2020" name="Ecol. Evol.">
        <title>Genome structure and content of the rice root-knot nematode (Meloidogyne graminicola).</title>
        <authorList>
            <person name="Phan N.T."/>
            <person name="Danchin E.G.J."/>
            <person name="Klopp C."/>
            <person name="Perfus-Barbeoch L."/>
            <person name="Kozlowski D.K."/>
            <person name="Koutsovoulos G.D."/>
            <person name="Lopez-Roques C."/>
            <person name="Bouchez O."/>
            <person name="Zahm M."/>
            <person name="Besnard G."/>
            <person name="Bellafiore S."/>
        </authorList>
    </citation>
    <scope>NUCLEOTIDE SEQUENCE</scope>
    <source>
        <strain evidence="2">VN-18</strain>
    </source>
</reference>
<dbReference type="Proteomes" id="UP000605970">
    <property type="component" value="Unassembled WGS sequence"/>
</dbReference>
<dbReference type="OrthoDB" id="5873799at2759"/>
<feature type="transmembrane region" description="Helical" evidence="1">
    <location>
        <begin position="123"/>
        <end position="143"/>
    </location>
</feature>
<evidence type="ECO:0000313" key="3">
    <source>
        <dbReference type="Proteomes" id="UP000605970"/>
    </source>
</evidence>
<accession>A0A8T0A2C5</accession>
<evidence type="ECO:0008006" key="4">
    <source>
        <dbReference type="Google" id="ProtNLM"/>
    </source>
</evidence>
<feature type="transmembrane region" description="Helical" evidence="1">
    <location>
        <begin position="20"/>
        <end position="45"/>
    </location>
</feature>
<proteinExistence type="predicted"/>
<sequence length="255" mass="29574">MNIDMTTFFFKSNFEFSPSLLVYFLSLLFSSFGLLIQYLILLIFNYLFKITISSTQLIYWSGLIPGSLLPASPVSVFFLSFDRLVIYINNYIIILPLNENKECISFGCLTSNASRLIYSINRLIVSLPNFIIGSLFLFILFAYRKRLEKQQNNNNKENILINKSNKMGNRLALWVVIFEFLLDLLPNFINFILTAFFDINISVYVGAFRSLTFSLQTFFAALTHTIILWNIYNTNKTIIINRKTIINALLSKNYI</sequence>
<keyword evidence="1" id="KW-0472">Membrane</keyword>